<dbReference type="EMBL" id="JAACJP010000039">
    <property type="protein sequence ID" value="KAF5373442.1"/>
    <property type="molecule type" value="Genomic_DNA"/>
</dbReference>
<feature type="region of interest" description="Disordered" evidence="1">
    <location>
        <begin position="118"/>
        <end position="242"/>
    </location>
</feature>
<accession>A0A8H5GYS3</accession>
<name>A0A8H5GYS3_9AGAR</name>
<evidence type="ECO:0000313" key="3">
    <source>
        <dbReference type="Proteomes" id="UP000565441"/>
    </source>
</evidence>
<dbReference type="AlphaFoldDB" id="A0A8H5GYS3"/>
<reference evidence="2 3" key="1">
    <citation type="journal article" date="2020" name="ISME J.">
        <title>Uncovering the hidden diversity of litter-decomposition mechanisms in mushroom-forming fungi.</title>
        <authorList>
            <person name="Floudas D."/>
            <person name="Bentzer J."/>
            <person name="Ahren D."/>
            <person name="Johansson T."/>
            <person name="Persson P."/>
            <person name="Tunlid A."/>
        </authorList>
    </citation>
    <scope>NUCLEOTIDE SEQUENCE [LARGE SCALE GENOMIC DNA]</scope>
    <source>
        <strain evidence="2 3">CBS 661.87</strain>
    </source>
</reference>
<organism evidence="2 3">
    <name type="scientific">Tricholomella constricta</name>
    <dbReference type="NCBI Taxonomy" id="117010"/>
    <lineage>
        <taxon>Eukaryota</taxon>
        <taxon>Fungi</taxon>
        <taxon>Dikarya</taxon>
        <taxon>Basidiomycota</taxon>
        <taxon>Agaricomycotina</taxon>
        <taxon>Agaricomycetes</taxon>
        <taxon>Agaricomycetidae</taxon>
        <taxon>Agaricales</taxon>
        <taxon>Tricholomatineae</taxon>
        <taxon>Lyophyllaceae</taxon>
        <taxon>Tricholomella</taxon>
    </lineage>
</organism>
<evidence type="ECO:0000256" key="1">
    <source>
        <dbReference type="SAM" id="MobiDB-lite"/>
    </source>
</evidence>
<feature type="compositionally biased region" description="Pro residues" evidence="1">
    <location>
        <begin position="177"/>
        <end position="197"/>
    </location>
</feature>
<keyword evidence="3" id="KW-1185">Reference proteome</keyword>
<protein>
    <submittedName>
        <fullName evidence="2">Uncharacterized protein</fullName>
    </submittedName>
</protein>
<sequence length="242" mass="26276">MYSGSRREMKEGCRGCLGTRSAMGTILPRGVGGSFTYSSPARDSRIDEQETHVSASWTSSTMSKNGYGPQMPAPKYLNDFSKALASEVRILLAEVGQLRDERRALQFEIAELMNMKSKHGAGGEYSPDWRPKIEAPPLEAPPLPPAIEDAPPVQARPGWRVVHKRPERRDRAALTKIPPPAPPQASTSPPPEPPRPDLPAWAQWRPNPLLAPTPVNATPSLPTSPPPPSRAGLFGPPTPPPK</sequence>
<proteinExistence type="predicted"/>
<feature type="compositionally biased region" description="Polar residues" evidence="1">
    <location>
        <begin position="52"/>
        <end position="64"/>
    </location>
</feature>
<dbReference type="Proteomes" id="UP000565441">
    <property type="component" value="Unassembled WGS sequence"/>
</dbReference>
<dbReference type="OrthoDB" id="2507336at2759"/>
<evidence type="ECO:0000313" key="2">
    <source>
        <dbReference type="EMBL" id="KAF5373442.1"/>
    </source>
</evidence>
<comment type="caution">
    <text evidence="2">The sequence shown here is derived from an EMBL/GenBank/DDBJ whole genome shotgun (WGS) entry which is preliminary data.</text>
</comment>
<feature type="region of interest" description="Disordered" evidence="1">
    <location>
        <begin position="40"/>
        <end position="66"/>
    </location>
</feature>
<feature type="compositionally biased region" description="Basic and acidic residues" evidence="1">
    <location>
        <begin position="42"/>
        <end position="51"/>
    </location>
</feature>
<gene>
    <name evidence="2" type="ORF">D9615_009420</name>
</gene>